<reference evidence="2 3" key="1">
    <citation type="submission" date="2023-02" db="EMBL/GenBank/DDBJ databases">
        <title>LHISI_Scaffold_Assembly.</title>
        <authorList>
            <person name="Stuart O.P."/>
            <person name="Cleave R."/>
            <person name="Magrath M.J.L."/>
            <person name="Mikheyev A.S."/>
        </authorList>
    </citation>
    <scope>NUCLEOTIDE SEQUENCE [LARGE SCALE GENOMIC DNA]</scope>
    <source>
        <strain evidence="2">Daus_M_001</strain>
        <tissue evidence="2">Leg muscle</tissue>
    </source>
</reference>
<evidence type="ECO:0000313" key="3">
    <source>
        <dbReference type="Proteomes" id="UP001159363"/>
    </source>
</evidence>
<evidence type="ECO:0000256" key="1">
    <source>
        <dbReference type="SAM" id="MobiDB-lite"/>
    </source>
</evidence>
<proteinExistence type="predicted"/>
<feature type="region of interest" description="Disordered" evidence="1">
    <location>
        <begin position="1"/>
        <end position="37"/>
    </location>
</feature>
<keyword evidence="3" id="KW-1185">Reference proteome</keyword>
<dbReference type="Proteomes" id="UP001159363">
    <property type="component" value="Chromosome 2"/>
</dbReference>
<evidence type="ECO:0000313" key="2">
    <source>
        <dbReference type="EMBL" id="KAJ8894313.1"/>
    </source>
</evidence>
<accession>A0ABQ9ICB9</accession>
<protein>
    <submittedName>
        <fullName evidence="2">Uncharacterized protein</fullName>
    </submittedName>
</protein>
<gene>
    <name evidence="2" type="ORF">PR048_006933</name>
</gene>
<comment type="caution">
    <text evidence="2">The sequence shown here is derived from an EMBL/GenBank/DDBJ whole genome shotgun (WGS) entry which is preliminary data.</text>
</comment>
<feature type="compositionally biased region" description="Basic and acidic residues" evidence="1">
    <location>
        <begin position="1"/>
        <end position="23"/>
    </location>
</feature>
<sequence>MKGRGETRDPRENPPTDGIVRHDSHLRRSGAPAGDSTRFALVGGDRANLSATVAPKRVEVSSFYKHGDWQLHSGVLALVIASRGALKLRCFVEKHRTGRQVKVELLHSCVVDLLEHHGTLVDTIGELETTASEQVLSLEEQLRQLKLTDQDVSTTTQDPGRYYPEYRLQISSREGILLSSSPLFSWNIVSLSSSP</sequence>
<dbReference type="EMBL" id="JARBHB010000002">
    <property type="protein sequence ID" value="KAJ8894313.1"/>
    <property type="molecule type" value="Genomic_DNA"/>
</dbReference>
<organism evidence="2 3">
    <name type="scientific">Dryococelus australis</name>
    <dbReference type="NCBI Taxonomy" id="614101"/>
    <lineage>
        <taxon>Eukaryota</taxon>
        <taxon>Metazoa</taxon>
        <taxon>Ecdysozoa</taxon>
        <taxon>Arthropoda</taxon>
        <taxon>Hexapoda</taxon>
        <taxon>Insecta</taxon>
        <taxon>Pterygota</taxon>
        <taxon>Neoptera</taxon>
        <taxon>Polyneoptera</taxon>
        <taxon>Phasmatodea</taxon>
        <taxon>Verophasmatodea</taxon>
        <taxon>Anareolatae</taxon>
        <taxon>Phasmatidae</taxon>
        <taxon>Eurycanthinae</taxon>
        <taxon>Dryococelus</taxon>
    </lineage>
</organism>
<name>A0ABQ9ICB9_9NEOP</name>